<dbReference type="Proteomes" id="UP000282184">
    <property type="component" value="Unassembled WGS sequence"/>
</dbReference>
<proteinExistence type="predicted"/>
<gene>
    <name evidence="2" type="ORF">EJV47_16655</name>
</gene>
<comment type="caution">
    <text evidence="2">The sequence shown here is derived from an EMBL/GenBank/DDBJ whole genome shotgun (WGS) entry which is preliminary data.</text>
</comment>
<dbReference type="RefSeq" id="WP_126694308.1">
    <property type="nucleotide sequence ID" value="NZ_RXOF01000009.1"/>
</dbReference>
<name>A0A3S0H8A3_9BACT</name>
<sequence>MRRLLLLPLLGLAAALPAHAQLSAPGTIDSLSLALVASAAEPAVTPAVAEPAKPAPVAPSGLTAQPWYRPHHVVLQTAGGQGMVTAGVGYTTLRGRVDVDALAGYVPSKYSITAMGIFTGKLTYAPWTLPVGAAGRWQVRPLTAGALVSYTASQGINDTRDEKYYQGYYWWSARTRIGGFVGGKVSRVIGTNRYGHPRTLGAYYELGTNDLYLSSIFTNLGGLGVHDILTLGLGVKMDL</sequence>
<reference evidence="2 3" key="1">
    <citation type="submission" date="2018-12" db="EMBL/GenBank/DDBJ databases">
        <title>Hymenobacter gummosus sp. nov., isolated from a spring.</title>
        <authorList>
            <person name="Nie L."/>
        </authorList>
    </citation>
    <scope>NUCLEOTIDE SEQUENCE [LARGE SCALE GENOMIC DNA]</scope>
    <source>
        <strain evidence="2 3">KCTC 52166</strain>
    </source>
</reference>
<evidence type="ECO:0000313" key="2">
    <source>
        <dbReference type="EMBL" id="RTQ48603.1"/>
    </source>
</evidence>
<evidence type="ECO:0000256" key="1">
    <source>
        <dbReference type="SAM" id="SignalP"/>
    </source>
</evidence>
<keyword evidence="3" id="KW-1185">Reference proteome</keyword>
<keyword evidence="1" id="KW-0732">Signal</keyword>
<dbReference type="OrthoDB" id="5381546at2"/>
<protein>
    <recommendedName>
        <fullName evidence="4">Outer membrane protein beta-barrel domain-containing protein</fullName>
    </recommendedName>
</protein>
<dbReference type="AlphaFoldDB" id="A0A3S0H8A3"/>
<evidence type="ECO:0008006" key="4">
    <source>
        <dbReference type="Google" id="ProtNLM"/>
    </source>
</evidence>
<feature type="signal peptide" evidence="1">
    <location>
        <begin position="1"/>
        <end position="20"/>
    </location>
</feature>
<accession>A0A3S0H8A3</accession>
<organism evidence="2 3">
    <name type="scientific">Hymenobacter gummosus</name>
    <dbReference type="NCBI Taxonomy" id="1776032"/>
    <lineage>
        <taxon>Bacteria</taxon>
        <taxon>Pseudomonadati</taxon>
        <taxon>Bacteroidota</taxon>
        <taxon>Cytophagia</taxon>
        <taxon>Cytophagales</taxon>
        <taxon>Hymenobacteraceae</taxon>
        <taxon>Hymenobacter</taxon>
    </lineage>
</organism>
<feature type="chain" id="PRO_5018554190" description="Outer membrane protein beta-barrel domain-containing protein" evidence="1">
    <location>
        <begin position="21"/>
        <end position="239"/>
    </location>
</feature>
<evidence type="ECO:0000313" key="3">
    <source>
        <dbReference type="Proteomes" id="UP000282184"/>
    </source>
</evidence>
<dbReference type="EMBL" id="RXOF01000009">
    <property type="protein sequence ID" value="RTQ48603.1"/>
    <property type="molecule type" value="Genomic_DNA"/>
</dbReference>